<evidence type="ECO:0000313" key="1">
    <source>
        <dbReference type="EMBL" id="CAK9148385.1"/>
    </source>
</evidence>
<organism evidence="1 2">
    <name type="scientific">Ilex paraguariensis</name>
    <name type="common">yerba mate</name>
    <dbReference type="NCBI Taxonomy" id="185542"/>
    <lineage>
        <taxon>Eukaryota</taxon>
        <taxon>Viridiplantae</taxon>
        <taxon>Streptophyta</taxon>
        <taxon>Embryophyta</taxon>
        <taxon>Tracheophyta</taxon>
        <taxon>Spermatophyta</taxon>
        <taxon>Magnoliopsida</taxon>
        <taxon>eudicotyledons</taxon>
        <taxon>Gunneridae</taxon>
        <taxon>Pentapetalae</taxon>
        <taxon>asterids</taxon>
        <taxon>campanulids</taxon>
        <taxon>Aquifoliales</taxon>
        <taxon>Aquifoliaceae</taxon>
        <taxon>Ilex</taxon>
    </lineage>
</organism>
<sequence>MAKDQIHVVPAWFKAVEELLADALPEKREHKATEPCMNTFLAICLPHEHVNSMVEVVSNEEPHHTT</sequence>
<name>A0ABC8RTS5_9AQUA</name>
<evidence type="ECO:0000313" key="2">
    <source>
        <dbReference type="Proteomes" id="UP001642360"/>
    </source>
</evidence>
<keyword evidence="2" id="KW-1185">Reference proteome</keyword>
<gene>
    <name evidence="1" type="ORF">ILEXP_LOCUS16321</name>
</gene>
<accession>A0ABC8RTS5</accession>
<proteinExistence type="predicted"/>
<reference evidence="1 2" key="1">
    <citation type="submission" date="2024-02" db="EMBL/GenBank/DDBJ databases">
        <authorList>
            <person name="Vignale AGUSTIN F."/>
            <person name="Sosa J E."/>
            <person name="Modenutti C."/>
        </authorList>
    </citation>
    <scope>NUCLEOTIDE SEQUENCE [LARGE SCALE GENOMIC DNA]</scope>
</reference>
<comment type="caution">
    <text evidence="1">The sequence shown here is derived from an EMBL/GenBank/DDBJ whole genome shotgun (WGS) entry which is preliminary data.</text>
</comment>
<dbReference type="EMBL" id="CAUOFW020001741">
    <property type="protein sequence ID" value="CAK9148385.1"/>
    <property type="molecule type" value="Genomic_DNA"/>
</dbReference>
<dbReference type="Proteomes" id="UP001642360">
    <property type="component" value="Unassembled WGS sequence"/>
</dbReference>
<dbReference type="AlphaFoldDB" id="A0ABC8RTS5"/>
<protein>
    <submittedName>
        <fullName evidence="1">Uncharacterized protein</fullName>
    </submittedName>
</protein>